<feature type="domain" description="GST C-terminal" evidence="2">
    <location>
        <begin position="113"/>
        <end position="233"/>
    </location>
</feature>
<gene>
    <name evidence="3" type="ORF">SISSUDRAFT_1052682</name>
</gene>
<dbReference type="SFLD" id="SFLDS00019">
    <property type="entry name" value="Glutathione_Transferase_(cytos"/>
    <property type="match status" value="1"/>
</dbReference>
<dbReference type="GO" id="GO:0016740">
    <property type="term" value="F:transferase activity"/>
    <property type="evidence" value="ECO:0007669"/>
    <property type="project" value="UniProtKB-KW"/>
</dbReference>
<dbReference type="Gene3D" id="1.20.1050.10">
    <property type="match status" value="1"/>
</dbReference>
<dbReference type="Pfam" id="PF00043">
    <property type="entry name" value="GST_C"/>
    <property type="match status" value="1"/>
</dbReference>
<dbReference type="AlphaFoldDB" id="A0A165ZP91"/>
<evidence type="ECO:0000259" key="1">
    <source>
        <dbReference type="PROSITE" id="PS50404"/>
    </source>
</evidence>
<dbReference type="InterPro" id="IPR036249">
    <property type="entry name" value="Thioredoxin-like_sf"/>
</dbReference>
<dbReference type="InterPro" id="IPR010987">
    <property type="entry name" value="Glutathione-S-Trfase_C-like"/>
</dbReference>
<keyword evidence="3" id="KW-0808">Transferase</keyword>
<dbReference type="InterPro" id="IPR036282">
    <property type="entry name" value="Glutathione-S-Trfase_C_sf"/>
</dbReference>
<dbReference type="SFLD" id="SFLDG00358">
    <property type="entry name" value="Main_(cytGST)"/>
    <property type="match status" value="1"/>
</dbReference>
<organism evidence="3 4">
    <name type="scientific">Sistotremastrum suecicum HHB10207 ss-3</name>
    <dbReference type="NCBI Taxonomy" id="1314776"/>
    <lineage>
        <taxon>Eukaryota</taxon>
        <taxon>Fungi</taxon>
        <taxon>Dikarya</taxon>
        <taxon>Basidiomycota</taxon>
        <taxon>Agaricomycotina</taxon>
        <taxon>Agaricomycetes</taxon>
        <taxon>Sistotremastrales</taxon>
        <taxon>Sistotremastraceae</taxon>
        <taxon>Sistotremastrum</taxon>
    </lineage>
</organism>
<evidence type="ECO:0000313" key="3">
    <source>
        <dbReference type="EMBL" id="KZT34500.1"/>
    </source>
</evidence>
<dbReference type="SUPFAM" id="SSF47616">
    <property type="entry name" value="GST C-terminal domain-like"/>
    <property type="match status" value="1"/>
</dbReference>
<dbReference type="GO" id="GO:0005737">
    <property type="term" value="C:cytoplasm"/>
    <property type="evidence" value="ECO:0007669"/>
    <property type="project" value="TreeGrafter"/>
</dbReference>
<dbReference type="SUPFAM" id="SSF52833">
    <property type="entry name" value="Thioredoxin-like"/>
    <property type="match status" value="1"/>
</dbReference>
<dbReference type="Pfam" id="PF13409">
    <property type="entry name" value="GST_N_2"/>
    <property type="match status" value="1"/>
</dbReference>
<evidence type="ECO:0000259" key="2">
    <source>
        <dbReference type="PROSITE" id="PS50405"/>
    </source>
</evidence>
<accession>A0A165ZP91</accession>
<feature type="domain" description="GST N-terminal" evidence="1">
    <location>
        <begin position="29"/>
        <end position="107"/>
    </location>
</feature>
<dbReference type="OrthoDB" id="4951845at2759"/>
<keyword evidence="4" id="KW-1185">Reference proteome</keyword>
<dbReference type="EMBL" id="KV428178">
    <property type="protein sequence ID" value="KZT34500.1"/>
    <property type="molecule type" value="Genomic_DNA"/>
</dbReference>
<dbReference type="InterPro" id="IPR050983">
    <property type="entry name" value="GST_Omega/HSP26"/>
</dbReference>
<dbReference type="CDD" id="cd00570">
    <property type="entry name" value="GST_N_family"/>
    <property type="match status" value="1"/>
</dbReference>
<name>A0A165ZP91_9AGAM</name>
<evidence type="ECO:0000313" key="4">
    <source>
        <dbReference type="Proteomes" id="UP000076798"/>
    </source>
</evidence>
<reference evidence="3 4" key="1">
    <citation type="journal article" date="2016" name="Mol. Biol. Evol.">
        <title>Comparative Genomics of Early-Diverging Mushroom-Forming Fungi Provides Insights into the Origins of Lignocellulose Decay Capabilities.</title>
        <authorList>
            <person name="Nagy L.G."/>
            <person name="Riley R."/>
            <person name="Tritt A."/>
            <person name="Adam C."/>
            <person name="Daum C."/>
            <person name="Floudas D."/>
            <person name="Sun H."/>
            <person name="Yadav J.S."/>
            <person name="Pangilinan J."/>
            <person name="Larsson K.H."/>
            <person name="Matsuura K."/>
            <person name="Barry K."/>
            <person name="Labutti K."/>
            <person name="Kuo R."/>
            <person name="Ohm R.A."/>
            <person name="Bhattacharya S.S."/>
            <person name="Shirouzu T."/>
            <person name="Yoshinaga Y."/>
            <person name="Martin F.M."/>
            <person name="Grigoriev I.V."/>
            <person name="Hibbett D.S."/>
        </authorList>
    </citation>
    <scope>NUCLEOTIDE SEQUENCE [LARGE SCALE GENOMIC DNA]</scope>
    <source>
        <strain evidence="3 4">HHB10207 ss-3</strain>
    </source>
</reference>
<dbReference type="InterPro" id="IPR040079">
    <property type="entry name" value="Glutathione_S-Trfase"/>
</dbReference>
<dbReference type="PROSITE" id="PS50405">
    <property type="entry name" value="GST_CTER"/>
    <property type="match status" value="1"/>
</dbReference>
<dbReference type="InterPro" id="IPR004045">
    <property type="entry name" value="Glutathione_S-Trfase_N"/>
</dbReference>
<dbReference type="Gene3D" id="3.40.30.10">
    <property type="entry name" value="Glutaredoxin"/>
    <property type="match status" value="1"/>
</dbReference>
<dbReference type="Proteomes" id="UP000076798">
    <property type="component" value="Unassembled WGS sequence"/>
</dbReference>
<sequence>MAIPDTDIYPTATGRALETVKNHQNSSEADIIFYAGWFCPFVQRVWIALEEKGISYEYREENPYHKDPEFLKISPKGLVPAIIYQGQPIHESLVILEFLEEAFPNTKPLLPSSPYARSQIRLALDHISKSILPSFFKLLQSQDTHTQSLARESLYKAFSQFGEGIKGDYWAGEEISLADIALMPWAGRLYILEENREFDIERTGEKFKGWAQRIIKHPAMQNTSSEREHYAQIYGRYLCDEAQSEAAKATRNGGVIP</sequence>
<dbReference type="PROSITE" id="PS50404">
    <property type="entry name" value="GST_NTER"/>
    <property type="match status" value="1"/>
</dbReference>
<dbReference type="STRING" id="1314776.A0A165ZP91"/>
<dbReference type="InterPro" id="IPR004046">
    <property type="entry name" value="GST_C"/>
</dbReference>
<dbReference type="PANTHER" id="PTHR43968">
    <property type="match status" value="1"/>
</dbReference>
<proteinExistence type="predicted"/>
<protein>
    <submittedName>
        <fullName evidence="3">Glutathione S-transferase</fullName>
    </submittedName>
</protein>
<dbReference type="PANTHER" id="PTHR43968:SF6">
    <property type="entry name" value="GLUTATHIONE S-TRANSFERASE OMEGA"/>
    <property type="match status" value="1"/>
</dbReference>